<comment type="caution">
    <text evidence="1">The sequence shown here is derived from an EMBL/GenBank/DDBJ whole genome shotgun (WGS) entry which is preliminary data.</text>
</comment>
<dbReference type="EMBL" id="BMNY01000001">
    <property type="protein sequence ID" value="GGM68303.1"/>
    <property type="molecule type" value="Genomic_DNA"/>
</dbReference>
<dbReference type="RefSeq" id="WP_188679717.1">
    <property type="nucleotide sequence ID" value="NZ_BMNY01000001.1"/>
</dbReference>
<sequence length="113" mass="13260">MEDDILSYLRDLTKTMPDESMFTDAVRDLIKDFVKEVFRRKLSEDPKLRDEMTDALKTYLEGKAKEYEGIAKMAKVTAKLGILSTPKQVRDEMLSEFINSFQKEIEEIVRRTF</sequence>
<accession>A0AA37BQB0</accession>
<proteinExistence type="predicted"/>
<evidence type="ECO:0000313" key="1">
    <source>
        <dbReference type="EMBL" id="GGM68303.1"/>
    </source>
</evidence>
<reference evidence="1" key="2">
    <citation type="submission" date="2022-09" db="EMBL/GenBank/DDBJ databases">
        <authorList>
            <person name="Sun Q."/>
            <person name="Ohkuma M."/>
        </authorList>
    </citation>
    <scope>NUCLEOTIDE SEQUENCE</scope>
    <source>
        <strain evidence="1">JCM 13583</strain>
    </source>
</reference>
<reference evidence="1" key="1">
    <citation type="journal article" date="2014" name="Int. J. Syst. Evol. Microbiol.">
        <title>Complete genome sequence of Corynebacterium casei LMG S-19264T (=DSM 44701T), isolated from a smear-ripened cheese.</title>
        <authorList>
            <consortium name="US DOE Joint Genome Institute (JGI-PGF)"/>
            <person name="Walter F."/>
            <person name="Albersmeier A."/>
            <person name="Kalinowski J."/>
            <person name="Ruckert C."/>
        </authorList>
    </citation>
    <scope>NUCLEOTIDE SEQUENCE</scope>
    <source>
        <strain evidence="1">JCM 13583</strain>
    </source>
</reference>
<organism evidence="1 2">
    <name type="scientific">Thermogymnomonas acidicola</name>
    <dbReference type="NCBI Taxonomy" id="399579"/>
    <lineage>
        <taxon>Archaea</taxon>
        <taxon>Methanobacteriati</taxon>
        <taxon>Thermoplasmatota</taxon>
        <taxon>Thermoplasmata</taxon>
        <taxon>Thermoplasmatales</taxon>
        <taxon>Thermogymnomonas</taxon>
    </lineage>
</organism>
<dbReference type="AlphaFoldDB" id="A0AA37BQB0"/>
<gene>
    <name evidence="1" type="ORF">GCM10007108_03030</name>
</gene>
<protein>
    <submittedName>
        <fullName evidence="1">Uncharacterized protein</fullName>
    </submittedName>
</protein>
<dbReference type="Proteomes" id="UP000632195">
    <property type="component" value="Unassembled WGS sequence"/>
</dbReference>
<evidence type="ECO:0000313" key="2">
    <source>
        <dbReference type="Proteomes" id="UP000632195"/>
    </source>
</evidence>
<name>A0AA37BQB0_9ARCH</name>
<keyword evidence="2" id="KW-1185">Reference proteome</keyword>